<dbReference type="InterPro" id="IPR050888">
    <property type="entry name" value="ZnF_C2H2-type_TF"/>
</dbReference>
<keyword evidence="2 7" id="KW-0479">Metal-binding</keyword>
<dbReference type="Gene3D" id="3.40.1800.20">
    <property type="match status" value="1"/>
</dbReference>
<evidence type="ECO:0000256" key="2">
    <source>
        <dbReference type="ARBA" id="ARBA00022723"/>
    </source>
</evidence>
<feature type="domain" description="ZAD" evidence="9">
    <location>
        <begin position="19"/>
        <end position="97"/>
    </location>
</feature>
<dbReference type="InterPro" id="IPR012934">
    <property type="entry name" value="Znf_AD"/>
</dbReference>
<dbReference type="PANTHER" id="PTHR24406">
    <property type="entry name" value="TRANSCRIPTIONAL REPRESSOR CTCFL-RELATED"/>
    <property type="match status" value="1"/>
</dbReference>
<evidence type="ECO:0000256" key="1">
    <source>
        <dbReference type="ARBA" id="ARBA00004123"/>
    </source>
</evidence>
<dbReference type="SMART" id="SM00868">
    <property type="entry name" value="zf-AD"/>
    <property type="match status" value="1"/>
</dbReference>
<evidence type="ECO:0000256" key="5">
    <source>
        <dbReference type="ARBA" id="ARBA00022833"/>
    </source>
</evidence>
<dbReference type="GeneID" id="101746086"/>
<evidence type="ECO:0000256" key="3">
    <source>
        <dbReference type="ARBA" id="ARBA00022737"/>
    </source>
</evidence>
<dbReference type="GO" id="GO:0008270">
    <property type="term" value="F:zinc ion binding"/>
    <property type="evidence" value="ECO:0007669"/>
    <property type="project" value="UniProtKB-UniRule"/>
</dbReference>
<dbReference type="Gene3D" id="3.30.160.60">
    <property type="entry name" value="Classic Zinc Finger"/>
    <property type="match status" value="1"/>
</dbReference>
<evidence type="ECO:0000256" key="4">
    <source>
        <dbReference type="ARBA" id="ARBA00022771"/>
    </source>
</evidence>
<keyword evidence="5 7" id="KW-0862">Zinc</keyword>
<dbReference type="OrthoDB" id="7765040at2759"/>
<organism evidence="10 11">
    <name type="scientific">Bombyx mori</name>
    <name type="common">Silk moth</name>
    <dbReference type="NCBI Taxonomy" id="7091"/>
    <lineage>
        <taxon>Eukaryota</taxon>
        <taxon>Metazoa</taxon>
        <taxon>Ecdysozoa</taxon>
        <taxon>Arthropoda</taxon>
        <taxon>Hexapoda</taxon>
        <taxon>Insecta</taxon>
        <taxon>Pterygota</taxon>
        <taxon>Neoptera</taxon>
        <taxon>Endopterygota</taxon>
        <taxon>Lepidoptera</taxon>
        <taxon>Glossata</taxon>
        <taxon>Ditrysia</taxon>
        <taxon>Bombycoidea</taxon>
        <taxon>Bombycidae</taxon>
        <taxon>Bombycinae</taxon>
        <taxon>Bombyx</taxon>
    </lineage>
</organism>
<feature type="binding site" evidence="7">
    <location>
        <position position="73"/>
    </location>
    <ligand>
        <name>Zn(2+)</name>
        <dbReference type="ChEBI" id="CHEBI:29105"/>
    </ligand>
</feature>
<feature type="region of interest" description="Disordered" evidence="8">
    <location>
        <begin position="265"/>
        <end position="372"/>
    </location>
</feature>
<evidence type="ECO:0000313" key="11">
    <source>
        <dbReference type="Proteomes" id="UP000005204"/>
    </source>
</evidence>
<dbReference type="PROSITE" id="PS00028">
    <property type="entry name" value="ZINC_FINGER_C2H2_1"/>
    <property type="match status" value="2"/>
</dbReference>
<sequence length="888" mass="100000">MERALNPQLEADTIYEIYRSCRLCGAGAGYKMPIIQNVIIDDSSIELSKKIRECLQIKVHQDDKMPPLICELCVDKVNDFYEFLDMCRRTNIRTRQRLGLPVNVMKTAENADSNTSILGVTEPIVLNDDSDDDLPIKKKSVTRDNDKKNNKSVKAKKETVTEKNETTRSSRNRKRSNGSSDLEEIPCRVTRSSLNGEHIEKQALKQLKSLLKNRNDEKSIINTETKVKIENDLSHCDSDEDSLLVPRVKRIREVKLDIFPKSKKVRISEPPKPSSKSKKKVQPDKEDLPIRSPLPHRKAKVLLTRLDSPPAAVKPPATPFRTTRNSLSCYISDPPKLPDRSMSPPRQTEKNTKSSPNPAKLKSRSASLRTSVTPENASLSVIKKCVICNQNYNSIKSYNNHMRVHVPTYTKSMLACDACRVWFVDSIEAARHKQLHTSGSLPYKCHRCTAEYKLVTTYDEHFKNDCIPFDEVPDVKCEDCWRYFATDNLLIQHNCAGEDGRPGGKCMKCKRNYVLLKNLKKHEETCTFRSRLYGATVDPEIAARLMPAQVRICRCDILLKNMVNGHYVVSGDLDDFGLDKSCFYPYSARSIRVKTEPVLKNDNMVNITQDITDVFDSDTEISRWDSDNNSNGTSKVKTSNLTAKPKLSNEIEAHGKSDAFDAANDSEFDISSNINCIIDGLDRDEENRLVDDKEKSDAVIDFDCRSIDTDAGSLSLLDETTKTMNDDAIVHNDELTDRNSDSAQFDNGVDVSVISEKDTNEVELSVNENSAMITCNGAVTDSSTGIDSAVINSKVYEKSNSFDIETLLNKTESSSKSFSEERNASPFAQQIGDNQFEINEKTDCEVTGEPEHCSKSADQNDKINIEDLLDGKRMELDDTSNDDFNFDV</sequence>
<keyword evidence="11" id="KW-1185">Reference proteome</keyword>
<dbReference type="Proteomes" id="UP000005204">
    <property type="component" value="Unassembled WGS sequence"/>
</dbReference>
<dbReference type="InterPro" id="IPR013087">
    <property type="entry name" value="Znf_C2H2_type"/>
</dbReference>
<evidence type="ECO:0000256" key="6">
    <source>
        <dbReference type="ARBA" id="ARBA00023242"/>
    </source>
</evidence>
<evidence type="ECO:0000313" key="10">
    <source>
        <dbReference type="EnsemblMetazoa" id="XP_004922352.1"/>
    </source>
</evidence>
<feature type="region of interest" description="Disordered" evidence="8">
    <location>
        <begin position="129"/>
        <end position="189"/>
    </location>
</feature>
<keyword evidence="6" id="KW-0539">Nucleus</keyword>
<comment type="subcellular location">
    <subcellularLocation>
        <location evidence="1">Nucleus</location>
    </subcellularLocation>
</comment>
<evidence type="ECO:0000256" key="8">
    <source>
        <dbReference type="SAM" id="MobiDB-lite"/>
    </source>
</evidence>
<dbReference type="GO" id="GO:0005634">
    <property type="term" value="C:nucleus"/>
    <property type="evidence" value="ECO:0007669"/>
    <property type="project" value="UniProtKB-SubCell"/>
</dbReference>
<dbReference type="Pfam" id="PF07776">
    <property type="entry name" value="zf-AD"/>
    <property type="match status" value="1"/>
</dbReference>
<feature type="binding site" evidence="7">
    <location>
        <position position="24"/>
    </location>
    <ligand>
        <name>Zn(2+)</name>
        <dbReference type="ChEBI" id="CHEBI:29105"/>
    </ligand>
</feature>
<dbReference type="SMART" id="SM00355">
    <property type="entry name" value="ZnF_C2H2"/>
    <property type="match status" value="3"/>
</dbReference>
<feature type="binding site" evidence="7">
    <location>
        <position position="21"/>
    </location>
    <ligand>
        <name>Zn(2+)</name>
        <dbReference type="ChEBI" id="CHEBI:29105"/>
    </ligand>
</feature>
<reference evidence="10" key="2">
    <citation type="submission" date="2022-06" db="UniProtKB">
        <authorList>
            <consortium name="EnsemblMetazoa"/>
        </authorList>
    </citation>
    <scope>IDENTIFICATION</scope>
    <source>
        <strain evidence="10">p50T (Dazao)</strain>
    </source>
</reference>
<dbReference type="AlphaFoldDB" id="A0A8R1WF29"/>
<dbReference type="SUPFAM" id="SSF57716">
    <property type="entry name" value="Glucocorticoid receptor-like (DNA-binding domain)"/>
    <property type="match status" value="1"/>
</dbReference>
<protein>
    <recommendedName>
        <fullName evidence="9">ZAD domain-containing protein</fullName>
    </recommendedName>
</protein>
<dbReference type="PROSITE" id="PS51915">
    <property type="entry name" value="ZAD"/>
    <property type="match status" value="1"/>
</dbReference>
<keyword evidence="4 7" id="KW-0863">Zinc-finger</keyword>
<dbReference type="RefSeq" id="XP_004922352.1">
    <property type="nucleotide sequence ID" value="XM_004922295.5"/>
</dbReference>
<feature type="binding site" evidence="7">
    <location>
        <position position="70"/>
    </location>
    <ligand>
        <name>Zn(2+)</name>
        <dbReference type="ChEBI" id="CHEBI:29105"/>
    </ligand>
</feature>
<accession>A0A8R1WF29</accession>
<dbReference type="KEGG" id="bmor:101746086"/>
<feature type="compositionally biased region" description="Basic and acidic residues" evidence="8">
    <location>
        <begin position="141"/>
        <end position="168"/>
    </location>
</feature>
<proteinExistence type="predicted"/>
<evidence type="ECO:0000259" key="9">
    <source>
        <dbReference type="PROSITE" id="PS51915"/>
    </source>
</evidence>
<feature type="compositionally biased region" description="Polar residues" evidence="8">
    <location>
        <begin position="320"/>
        <end position="329"/>
    </location>
</feature>
<evidence type="ECO:0000256" key="7">
    <source>
        <dbReference type="PROSITE-ProRule" id="PRU01263"/>
    </source>
</evidence>
<dbReference type="EnsemblMetazoa" id="XM_004922295.4">
    <property type="protein sequence ID" value="XP_004922352.1"/>
    <property type="gene ID" value="LOC101746086"/>
</dbReference>
<name>A0A8R1WF29_BOMMO</name>
<reference evidence="11" key="1">
    <citation type="journal article" date="2008" name="Insect Biochem. Mol. Biol.">
        <title>The genome of a lepidopteran model insect, the silkworm Bombyx mori.</title>
        <authorList>
            <consortium name="International Silkworm Genome Consortium"/>
        </authorList>
    </citation>
    <scope>NUCLEOTIDE SEQUENCE [LARGE SCALE GENOMIC DNA]</scope>
    <source>
        <strain evidence="11">p50T</strain>
    </source>
</reference>
<keyword evidence="3" id="KW-0677">Repeat</keyword>